<sequence>MKSQEESANVMDHMETDFYESKILSPSRKQKVLKSATYVTEHTRSLQNISPLQKKKKKKPTHTICSLCHAFFLHVSRNTASRDLSNGKNNSPSPRGLQESHTFIGADITGDEDPKQAR</sequence>
<reference evidence="2 3" key="1">
    <citation type="journal article" date="2019" name="Sci. Rep.">
        <title>Orb-weaving spider Araneus ventricosus genome elucidates the spidroin gene catalogue.</title>
        <authorList>
            <person name="Kono N."/>
            <person name="Nakamura H."/>
            <person name="Ohtoshi R."/>
            <person name="Moran D.A.P."/>
            <person name="Shinohara A."/>
            <person name="Yoshida Y."/>
            <person name="Fujiwara M."/>
            <person name="Mori M."/>
            <person name="Tomita M."/>
            <person name="Arakawa K."/>
        </authorList>
    </citation>
    <scope>NUCLEOTIDE SEQUENCE [LARGE SCALE GENOMIC DNA]</scope>
</reference>
<dbReference type="AlphaFoldDB" id="A0A4Y2PL96"/>
<evidence type="ECO:0000313" key="2">
    <source>
        <dbReference type="EMBL" id="GBN52748.1"/>
    </source>
</evidence>
<feature type="compositionally biased region" description="Polar residues" evidence="1">
    <location>
        <begin position="79"/>
        <end position="93"/>
    </location>
</feature>
<proteinExistence type="predicted"/>
<comment type="caution">
    <text evidence="2">The sequence shown here is derived from an EMBL/GenBank/DDBJ whole genome shotgun (WGS) entry which is preliminary data.</text>
</comment>
<protein>
    <submittedName>
        <fullName evidence="2">Uncharacterized protein</fullName>
    </submittedName>
</protein>
<dbReference type="Proteomes" id="UP000499080">
    <property type="component" value="Unassembled WGS sequence"/>
</dbReference>
<keyword evidence="3" id="KW-1185">Reference proteome</keyword>
<feature type="region of interest" description="Disordered" evidence="1">
    <location>
        <begin position="79"/>
        <end position="118"/>
    </location>
</feature>
<accession>A0A4Y2PL96</accession>
<dbReference type="EMBL" id="BGPR01011746">
    <property type="protein sequence ID" value="GBN52748.1"/>
    <property type="molecule type" value="Genomic_DNA"/>
</dbReference>
<gene>
    <name evidence="2" type="ORF">AVEN_212090_1</name>
</gene>
<evidence type="ECO:0000256" key="1">
    <source>
        <dbReference type="SAM" id="MobiDB-lite"/>
    </source>
</evidence>
<evidence type="ECO:0000313" key="3">
    <source>
        <dbReference type="Proteomes" id="UP000499080"/>
    </source>
</evidence>
<organism evidence="2 3">
    <name type="scientific">Araneus ventricosus</name>
    <name type="common">Orbweaver spider</name>
    <name type="synonym">Epeira ventricosa</name>
    <dbReference type="NCBI Taxonomy" id="182803"/>
    <lineage>
        <taxon>Eukaryota</taxon>
        <taxon>Metazoa</taxon>
        <taxon>Ecdysozoa</taxon>
        <taxon>Arthropoda</taxon>
        <taxon>Chelicerata</taxon>
        <taxon>Arachnida</taxon>
        <taxon>Araneae</taxon>
        <taxon>Araneomorphae</taxon>
        <taxon>Entelegynae</taxon>
        <taxon>Araneoidea</taxon>
        <taxon>Araneidae</taxon>
        <taxon>Araneus</taxon>
    </lineage>
</organism>
<name>A0A4Y2PL96_ARAVE</name>